<feature type="transmembrane region" description="Helical" evidence="11">
    <location>
        <begin position="169"/>
        <end position="187"/>
    </location>
</feature>
<dbReference type="FunFam" id="1.20.1560.10:FF:000057">
    <property type="entry name" value="ABC multidrug transporter SitT"/>
    <property type="match status" value="1"/>
</dbReference>
<dbReference type="PROSITE" id="PS00211">
    <property type="entry name" value="ABC_TRANSPORTER_1"/>
    <property type="match status" value="2"/>
</dbReference>
<keyword evidence="4 11" id="KW-0812">Transmembrane</keyword>
<reference evidence="15" key="1">
    <citation type="journal article" date="2020" name="Stud. Mycol.">
        <title>101 Dothideomycetes genomes: A test case for predicting lifestyles and emergence of pathogens.</title>
        <authorList>
            <person name="Haridas S."/>
            <person name="Albert R."/>
            <person name="Binder M."/>
            <person name="Bloem J."/>
            <person name="LaButti K."/>
            <person name="Salamov A."/>
            <person name="Andreopoulos B."/>
            <person name="Baker S."/>
            <person name="Barry K."/>
            <person name="Bills G."/>
            <person name="Bluhm B."/>
            <person name="Cannon C."/>
            <person name="Castanera R."/>
            <person name="Culley D."/>
            <person name="Daum C."/>
            <person name="Ezra D."/>
            <person name="Gonzalez J."/>
            <person name="Henrissat B."/>
            <person name="Kuo A."/>
            <person name="Liang C."/>
            <person name="Lipzen A."/>
            <person name="Lutzoni F."/>
            <person name="Magnuson J."/>
            <person name="Mondo S."/>
            <person name="Nolan M."/>
            <person name="Ohm R."/>
            <person name="Pangilinan J."/>
            <person name="Park H.-J."/>
            <person name="Ramirez L."/>
            <person name="Alfaro M."/>
            <person name="Sun H."/>
            <person name="Tritt A."/>
            <person name="Yoshinaga Y."/>
            <person name="Zwiers L.-H."/>
            <person name="Turgeon B."/>
            <person name="Goodwin S."/>
            <person name="Spatafora J."/>
            <person name="Crous P."/>
            <person name="Grigoriev I."/>
        </authorList>
    </citation>
    <scope>NUCLEOTIDE SEQUENCE [LARGE SCALE GENOMIC DNA]</scope>
    <source>
        <strain evidence="15">CECT 20119</strain>
    </source>
</reference>
<keyword evidence="7" id="KW-0067">ATP-binding</keyword>
<comment type="subcellular location">
    <subcellularLocation>
        <location evidence="1">Membrane</location>
        <topology evidence="1">Multi-pass membrane protein</topology>
    </subcellularLocation>
</comment>
<dbReference type="Gene3D" id="3.40.50.300">
    <property type="entry name" value="P-loop containing nucleotide triphosphate hydrolases"/>
    <property type="match status" value="2"/>
</dbReference>
<keyword evidence="8 11" id="KW-1133">Transmembrane helix</keyword>
<evidence type="ECO:0000256" key="1">
    <source>
        <dbReference type="ARBA" id="ARBA00004141"/>
    </source>
</evidence>
<dbReference type="Proteomes" id="UP000799538">
    <property type="component" value="Unassembled WGS sequence"/>
</dbReference>
<evidence type="ECO:0000259" key="12">
    <source>
        <dbReference type="PROSITE" id="PS50893"/>
    </source>
</evidence>
<feature type="transmembrane region" description="Helical" evidence="11">
    <location>
        <begin position="779"/>
        <end position="807"/>
    </location>
</feature>
<dbReference type="Pfam" id="PF00664">
    <property type="entry name" value="ABC_membrane"/>
    <property type="match status" value="2"/>
</dbReference>
<feature type="domain" description="ABC transmembrane type-1" evidence="13">
    <location>
        <begin position="44"/>
        <end position="342"/>
    </location>
</feature>
<dbReference type="PROSITE" id="PS50893">
    <property type="entry name" value="ABC_TRANSPORTER_2"/>
    <property type="match status" value="2"/>
</dbReference>
<dbReference type="GO" id="GO:0090374">
    <property type="term" value="P:oligopeptide export from mitochondrion"/>
    <property type="evidence" value="ECO:0007669"/>
    <property type="project" value="TreeGrafter"/>
</dbReference>
<dbReference type="CDD" id="cd18578">
    <property type="entry name" value="ABC_6TM_Pgp_ABCB1_D2_like"/>
    <property type="match status" value="1"/>
</dbReference>
<evidence type="ECO:0000313" key="15">
    <source>
        <dbReference type="Proteomes" id="UP000799538"/>
    </source>
</evidence>
<organism evidence="14 15">
    <name type="scientific">Elsinoe ampelina</name>
    <dbReference type="NCBI Taxonomy" id="302913"/>
    <lineage>
        <taxon>Eukaryota</taxon>
        <taxon>Fungi</taxon>
        <taxon>Dikarya</taxon>
        <taxon>Ascomycota</taxon>
        <taxon>Pezizomycotina</taxon>
        <taxon>Dothideomycetes</taxon>
        <taxon>Dothideomycetidae</taxon>
        <taxon>Myriangiales</taxon>
        <taxon>Elsinoaceae</taxon>
        <taxon>Elsinoe</taxon>
    </lineage>
</organism>
<evidence type="ECO:0000256" key="9">
    <source>
        <dbReference type="ARBA" id="ARBA00023136"/>
    </source>
</evidence>
<evidence type="ECO:0000256" key="2">
    <source>
        <dbReference type="ARBA" id="ARBA00007577"/>
    </source>
</evidence>
<dbReference type="Pfam" id="PF00005">
    <property type="entry name" value="ABC_tran"/>
    <property type="match status" value="2"/>
</dbReference>
<feature type="transmembrane region" description="Helical" evidence="11">
    <location>
        <begin position="879"/>
        <end position="900"/>
    </location>
</feature>
<feature type="domain" description="ABC transmembrane type-1" evidence="13">
    <location>
        <begin position="738"/>
        <end position="1026"/>
    </location>
</feature>
<keyword evidence="6" id="KW-0547">Nucleotide-binding</keyword>
<gene>
    <name evidence="14" type="ORF">BDZ85DRAFT_30701</name>
</gene>
<dbReference type="EMBL" id="ML992512">
    <property type="protein sequence ID" value="KAF2220756.1"/>
    <property type="molecule type" value="Genomic_DNA"/>
</dbReference>
<dbReference type="GO" id="GO:0016887">
    <property type="term" value="F:ATP hydrolysis activity"/>
    <property type="evidence" value="ECO:0007669"/>
    <property type="project" value="InterPro"/>
</dbReference>
<keyword evidence="5" id="KW-0677">Repeat</keyword>
<dbReference type="InterPro" id="IPR003439">
    <property type="entry name" value="ABC_transporter-like_ATP-bd"/>
</dbReference>
<evidence type="ECO:0000256" key="7">
    <source>
        <dbReference type="ARBA" id="ARBA00022840"/>
    </source>
</evidence>
<dbReference type="InterPro" id="IPR011527">
    <property type="entry name" value="ABC1_TM_dom"/>
</dbReference>
<dbReference type="Gene3D" id="1.20.1560.10">
    <property type="entry name" value="ABC transporter type 1, transmembrane domain"/>
    <property type="match status" value="2"/>
</dbReference>
<evidence type="ECO:0000256" key="10">
    <source>
        <dbReference type="SAM" id="MobiDB-lite"/>
    </source>
</evidence>
<evidence type="ECO:0000256" key="4">
    <source>
        <dbReference type="ARBA" id="ARBA00022692"/>
    </source>
</evidence>
<feature type="transmembrane region" description="Helical" evidence="11">
    <location>
        <begin position="998"/>
        <end position="1021"/>
    </location>
</feature>
<feature type="transmembrane region" description="Helical" evidence="11">
    <location>
        <begin position="94"/>
        <end position="117"/>
    </location>
</feature>
<feature type="transmembrane region" description="Helical" evidence="11">
    <location>
        <begin position="267"/>
        <end position="294"/>
    </location>
</feature>
<proteinExistence type="inferred from homology"/>
<dbReference type="PROSITE" id="PS50929">
    <property type="entry name" value="ABC_TM1F"/>
    <property type="match status" value="2"/>
</dbReference>
<evidence type="ECO:0000256" key="6">
    <source>
        <dbReference type="ARBA" id="ARBA00022741"/>
    </source>
</evidence>
<evidence type="ECO:0000256" key="11">
    <source>
        <dbReference type="SAM" id="Phobius"/>
    </source>
</evidence>
<sequence length="1316" mass="142519">MGFAKGNQDSAKVAPRRSRWHSATTFSRLLVYAKPSKVELAILLVAFISAIASGVPFPVLAIIYGQLVNDLNSATCDVTPSSAPAYGNSINEKVLLVVYVGIAYFSLMYISIFAWNLSAEKLAQRLRERYLASMLRQDATYFDTMTAGQVSSRINEDVATIQQGTNEKVGIVISSTSFFVTAYIVAFTMDAKLAAMLVSLTPAYLLMAFGGGYFTQKYFAQSIESLTNASAVALEAFQNLTIVHAFSANVRLEENFVTALSPGLTNALWKSLCIATQAGLLYFIAFSANALAFWQGSQRLADALENNIGGITIGQTYTVILVLVDGSLVLSQAAVFLQNFSAASAAFCKLESDMDHVSKIDGTKEDEGTSPPAVTGTLKLQDVVFAYPSAPDKHALQKLSLEFPAGQQTALVGLSGSGKSTITQLLTRFYDPSAGRVLLDDHDIVGLNVRFLRSQIGLVEQEPRLFHRSILENIAIGLINSPAHAHLQEALMGDSLSKVAETLRAGTDFERTSHSESPQIREIFRLVQDSAATANASEFIDLLDDGYGTTVGPQGSLISGGQKQRIALARALIKNPRVLILDEATASLDAASELLIQDAITRIAAGRTIISVAHRLSTIKHSDNIIVMRQGTVIEQGKHEELIQLSGHYAELVRLQNSETEATTNEEPSTTVESPSNESITTAEKSAALQDSSTSNDEAVTGGDSTSCPSHDPMESRSESSVLRPLGALTRPYAFLLVIASIGAAVIGATYCFSAVIFGKVVGKLSPCETPAEIRDAGNLYSLLFFMLAILEFLANFFSWSIFGWIAEQIVHKVRVLTLRSVLEQDLAWHEASDRNPAMLLALVTKDSGALNGLAGSVICTILSVIVSLIATITMTHIIAWRIAVVCLAVVPLLLGAGYMRVSTLAHFEETHSESFANSNAITIEAIDSIRTVMSFGLERNVLETYRRSLQGPVKQAVKNAAWANLWLAIGYGLSNFLYALAYYWGSKQIIAGRYTQTQFFIVIIALLVSSQLWGQAFALAPDISRAFKATERLMKVLRLGSATDLSKPLDSPPDVEAAAVTSEKGLTARGGIDVTFKDVKFSYPARPYIRVLHGLNLHIQTNQFVALVGPSGAGKSTIVSLIERLYQPLSGSISIDNKDIAYSDGTFRHDISYVPQQSVLFNDTVRFNLLLGARPDHTPTQQDLEDACKLANIHEVIVALPQGYDSPVGPNGDRLSGGQKQRLALARALVRKPRLLLLDESTSALDAESEHLLRESLKKATVHTTVIAIAHRLHTIKEADVIFLIEKGACVDSGTHEELLVRSESYRLNVANQAV</sequence>
<name>A0A6A6G4U9_9PEZI</name>
<dbReference type="SUPFAM" id="SSF90123">
    <property type="entry name" value="ABC transporter transmembrane region"/>
    <property type="match status" value="2"/>
</dbReference>
<feature type="transmembrane region" description="Helical" evidence="11">
    <location>
        <begin position="193"/>
        <end position="214"/>
    </location>
</feature>
<feature type="transmembrane region" description="Helical" evidence="11">
    <location>
        <begin position="849"/>
        <end position="873"/>
    </location>
</feature>
<dbReference type="InterPro" id="IPR027417">
    <property type="entry name" value="P-loop_NTPase"/>
</dbReference>
<dbReference type="OrthoDB" id="6500128at2759"/>
<dbReference type="InterPro" id="IPR017871">
    <property type="entry name" value="ABC_transporter-like_CS"/>
</dbReference>
<keyword evidence="15" id="KW-1185">Reference proteome</keyword>
<dbReference type="GO" id="GO:0005743">
    <property type="term" value="C:mitochondrial inner membrane"/>
    <property type="evidence" value="ECO:0007669"/>
    <property type="project" value="TreeGrafter"/>
</dbReference>
<comment type="similarity">
    <text evidence="2">Belongs to the ABC transporter superfamily. ABCB family. Multidrug resistance exporter (TC 3.A.1.201) subfamily.</text>
</comment>
<evidence type="ECO:0000313" key="14">
    <source>
        <dbReference type="EMBL" id="KAF2220756.1"/>
    </source>
</evidence>
<dbReference type="GO" id="GO:0015421">
    <property type="term" value="F:ABC-type oligopeptide transporter activity"/>
    <property type="evidence" value="ECO:0007669"/>
    <property type="project" value="TreeGrafter"/>
</dbReference>
<dbReference type="PANTHER" id="PTHR43394:SF11">
    <property type="entry name" value="ATP-BINDING CASSETTE TRANSPORTER"/>
    <property type="match status" value="1"/>
</dbReference>
<evidence type="ECO:0000256" key="3">
    <source>
        <dbReference type="ARBA" id="ARBA00022448"/>
    </source>
</evidence>
<feature type="region of interest" description="Disordered" evidence="10">
    <location>
        <begin position="659"/>
        <end position="721"/>
    </location>
</feature>
<feature type="domain" description="ABC transporter" evidence="12">
    <location>
        <begin position="1075"/>
        <end position="1313"/>
    </location>
</feature>
<protein>
    <submittedName>
        <fullName evidence="14">Multidrug resistance protein 1, 2, 3</fullName>
    </submittedName>
</protein>
<keyword evidence="3" id="KW-0813">Transport</keyword>
<evidence type="ECO:0000256" key="5">
    <source>
        <dbReference type="ARBA" id="ARBA00022737"/>
    </source>
</evidence>
<dbReference type="FunFam" id="3.40.50.300:FF:000913">
    <property type="entry name" value="ABC multidrug transporter SitT"/>
    <property type="match status" value="1"/>
</dbReference>
<feature type="domain" description="ABC transporter" evidence="12">
    <location>
        <begin position="378"/>
        <end position="655"/>
    </location>
</feature>
<dbReference type="InterPro" id="IPR036640">
    <property type="entry name" value="ABC1_TM_sf"/>
</dbReference>
<dbReference type="GO" id="GO:0005524">
    <property type="term" value="F:ATP binding"/>
    <property type="evidence" value="ECO:0007669"/>
    <property type="project" value="UniProtKB-KW"/>
</dbReference>
<dbReference type="CDD" id="cd18577">
    <property type="entry name" value="ABC_6TM_Pgp_ABCB1_D1_like"/>
    <property type="match status" value="1"/>
</dbReference>
<dbReference type="SMART" id="SM00382">
    <property type="entry name" value="AAA"/>
    <property type="match status" value="2"/>
</dbReference>
<feature type="transmembrane region" description="Helical" evidence="11">
    <location>
        <begin position="40"/>
        <end position="64"/>
    </location>
</feature>
<feature type="compositionally biased region" description="Polar residues" evidence="10">
    <location>
        <begin position="659"/>
        <end position="709"/>
    </location>
</feature>
<accession>A0A6A6G4U9</accession>
<dbReference type="InterPro" id="IPR039421">
    <property type="entry name" value="Type_1_exporter"/>
</dbReference>
<keyword evidence="9 11" id="KW-0472">Membrane</keyword>
<dbReference type="SUPFAM" id="SSF52540">
    <property type="entry name" value="P-loop containing nucleoside triphosphate hydrolases"/>
    <property type="match status" value="2"/>
</dbReference>
<dbReference type="PANTHER" id="PTHR43394">
    <property type="entry name" value="ATP-DEPENDENT PERMEASE MDL1, MITOCHONDRIAL"/>
    <property type="match status" value="1"/>
</dbReference>
<evidence type="ECO:0000259" key="13">
    <source>
        <dbReference type="PROSITE" id="PS50929"/>
    </source>
</evidence>
<dbReference type="InterPro" id="IPR003593">
    <property type="entry name" value="AAA+_ATPase"/>
</dbReference>
<evidence type="ECO:0000256" key="8">
    <source>
        <dbReference type="ARBA" id="ARBA00022989"/>
    </source>
</evidence>
<feature type="transmembrane region" description="Helical" evidence="11">
    <location>
        <begin position="966"/>
        <end position="986"/>
    </location>
</feature>
<feature type="transmembrane region" description="Helical" evidence="11">
    <location>
        <begin position="733"/>
        <end position="759"/>
    </location>
</feature>